<proteinExistence type="predicted"/>
<dbReference type="EMBL" id="DF933856">
    <property type="protein sequence ID" value="GAM43993.1"/>
    <property type="molecule type" value="Genomic_DNA"/>
</dbReference>
<dbReference type="AlphaFoldDB" id="A0A6V8HQH7"/>
<dbReference type="PANTHER" id="PTHR35870">
    <property type="entry name" value="PROTEIN, PUTATIVE (AFU_ORTHOLOGUE AFUA_5G03330)-RELATED"/>
    <property type="match status" value="1"/>
</dbReference>
<gene>
    <name evidence="2" type="ORF">TCE0_060f19254</name>
</gene>
<comment type="caution">
    <text evidence="2">The sequence shown here is derived from an EMBL/GenBank/DDBJ whole genome shotgun (WGS) entry which is preliminary data.</text>
</comment>
<keyword evidence="1" id="KW-0560">Oxidoreductase</keyword>
<reference evidence="3" key="1">
    <citation type="journal article" date="2015" name="Genome Announc.">
        <title>Draft genome sequence of Talaromyces cellulolyticus strain Y-94, a source of lignocellulosic biomass-degrading enzymes.</title>
        <authorList>
            <person name="Fujii T."/>
            <person name="Koike H."/>
            <person name="Sawayama S."/>
            <person name="Yano S."/>
            <person name="Inoue H."/>
        </authorList>
    </citation>
    <scope>NUCLEOTIDE SEQUENCE [LARGE SCALE GENOMIC DNA]</scope>
    <source>
        <strain evidence="3">Y-94</strain>
    </source>
</reference>
<evidence type="ECO:0000313" key="2">
    <source>
        <dbReference type="EMBL" id="GAM43993.1"/>
    </source>
</evidence>
<accession>A0A6V8HQH7</accession>
<evidence type="ECO:0000256" key="1">
    <source>
        <dbReference type="ARBA" id="ARBA00023002"/>
    </source>
</evidence>
<keyword evidence="3" id="KW-1185">Reference proteome</keyword>
<dbReference type="PANTHER" id="PTHR35870:SF6">
    <property type="entry name" value="MGS207 PROTEIN"/>
    <property type="match status" value="1"/>
</dbReference>
<name>A0A6V8HQH7_TALPI</name>
<evidence type="ECO:0000313" key="3">
    <source>
        <dbReference type="Proteomes" id="UP000053095"/>
    </source>
</evidence>
<dbReference type="Proteomes" id="UP000053095">
    <property type="component" value="Unassembled WGS sequence"/>
</dbReference>
<protein>
    <submittedName>
        <fullName evidence="2">Uncharacterized protein</fullName>
    </submittedName>
</protein>
<dbReference type="GO" id="GO:0016491">
    <property type="term" value="F:oxidoreductase activity"/>
    <property type="evidence" value="ECO:0007669"/>
    <property type="project" value="UniProtKB-KW"/>
</dbReference>
<dbReference type="Pfam" id="PF14027">
    <property type="entry name" value="Questin_oxidase"/>
    <property type="match status" value="1"/>
</dbReference>
<sequence>MATRISSIRLPPASGSQYIKPAPVYDVTKFPDERTQHLRALLQKGHVTVAPLRDPKLILHSHLPHFLGSAYALGAGIDQLTRSYENEILHLIPISRGFLRGNAISKESWRKFLGQKEYTVAFVDFFEEQVKAHNGDWAQVLADYLYSGSEPIINGFTGGLGHPFIHLAYAYEFNCKEIATEALSQGCTEYSPVHTLLDHPPRDNSTYKTISLAEIIEQVRNDCYFDGLLTEPGILNLEVLYQEQHLDVIQKHWSAWEVVDLLKQFEECCDLSVLLALSTGNPKDSFDFYLAHVMTVAHALRVLWHFSPPERHESILRQYALFTIMTYICQLRPKFALESIETVPLEGRNWNWVINNSLGNKSALDVHFFKVVRAPLVFEETFGRKDDFYLKAAIKYITEFRGWEGYGIGIEGFVPSRDGTRWPPESD</sequence>
<organism evidence="2 3">
    <name type="scientific">Talaromyces pinophilus</name>
    <name type="common">Penicillium pinophilum</name>
    <dbReference type="NCBI Taxonomy" id="128442"/>
    <lineage>
        <taxon>Eukaryota</taxon>
        <taxon>Fungi</taxon>
        <taxon>Dikarya</taxon>
        <taxon>Ascomycota</taxon>
        <taxon>Pezizomycotina</taxon>
        <taxon>Eurotiomycetes</taxon>
        <taxon>Eurotiomycetidae</taxon>
        <taxon>Eurotiales</taxon>
        <taxon>Trichocomaceae</taxon>
        <taxon>Talaromyces</taxon>
        <taxon>Talaromyces sect. Talaromyces</taxon>
    </lineage>
</organism>
<dbReference type="InterPro" id="IPR025337">
    <property type="entry name" value="Questin_oxidase-like"/>
</dbReference>